<reference evidence="2" key="2">
    <citation type="submission" date="2013-10" db="EMBL/GenBank/DDBJ databases">
        <authorList>
            <person name="Aslett M."/>
        </authorList>
    </citation>
    <scope>NUCLEOTIDE SEQUENCE</scope>
    <source>
        <strain evidence="2">Houghton</strain>
    </source>
</reference>
<sequence length="296" mass="33516">MEAPQQQQQQGSEEHHWVDQRQWEERQRRNLAQQQQQLNEGSPYWQQQKGETQAHYDAPLDTDKLTLAVLQHLQQQPQLQQQTEDLNKMVGEGEWEAPRKGSSWVYSRALSGYTGFTSKQATAAEAAAADNSEQLQKQSTGLQAVNSGIYVEGVKQWNATTNSPVLPVGEEVRPLESRKFTYDATTQEYVNACDAGDRIPAEEMLQLSKALSSAAVKETVVDVMRKRATLRKMSRASRLFLKLEDKKLSTLTGSEGLLPPVVMAYLPDRYIKTYDRTNCMGQPISTRKHQPNCWCS</sequence>
<dbReference type="AlphaFoldDB" id="U6GBA2"/>
<name>U6GBA2_EIMAC</name>
<dbReference type="RefSeq" id="XP_013252703.1">
    <property type="nucleotide sequence ID" value="XM_013397249.1"/>
</dbReference>
<accession>U6GBA2</accession>
<evidence type="ECO:0000313" key="3">
    <source>
        <dbReference type="Proteomes" id="UP000018050"/>
    </source>
</evidence>
<feature type="compositionally biased region" description="Basic and acidic residues" evidence="1">
    <location>
        <begin position="12"/>
        <end position="28"/>
    </location>
</feature>
<dbReference type="Proteomes" id="UP000018050">
    <property type="component" value="Unassembled WGS sequence"/>
</dbReference>
<dbReference type="EMBL" id="HG670470">
    <property type="protein sequence ID" value="CDI76817.1"/>
    <property type="molecule type" value="Genomic_DNA"/>
</dbReference>
<dbReference type="OMA" id="DRTNCMG"/>
<protein>
    <submittedName>
        <fullName evidence="2">Uncharacterized protein</fullName>
    </submittedName>
</protein>
<feature type="compositionally biased region" description="Low complexity" evidence="1">
    <location>
        <begin position="1"/>
        <end position="10"/>
    </location>
</feature>
<dbReference type="GeneID" id="25270050"/>
<evidence type="ECO:0000313" key="2">
    <source>
        <dbReference type="EMBL" id="CDI76817.1"/>
    </source>
</evidence>
<feature type="compositionally biased region" description="Low complexity" evidence="1">
    <location>
        <begin position="30"/>
        <end position="40"/>
    </location>
</feature>
<organism evidence="2 3">
    <name type="scientific">Eimeria acervulina</name>
    <name type="common">Coccidian parasite</name>
    <dbReference type="NCBI Taxonomy" id="5801"/>
    <lineage>
        <taxon>Eukaryota</taxon>
        <taxon>Sar</taxon>
        <taxon>Alveolata</taxon>
        <taxon>Apicomplexa</taxon>
        <taxon>Conoidasida</taxon>
        <taxon>Coccidia</taxon>
        <taxon>Eucoccidiorida</taxon>
        <taxon>Eimeriorina</taxon>
        <taxon>Eimeriidae</taxon>
        <taxon>Eimeria</taxon>
    </lineage>
</organism>
<keyword evidence="3" id="KW-1185">Reference proteome</keyword>
<feature type="region of interest" description="Disordered" evidence="1">
    <location>
        <begin position="1"/>
        <end position="52"/>
    </location>
</feature>
<gene>
    <name evidence="2" type="ORF">EAH_00019800</name>
</gene>
<proteinExistence type="predicted"/>
<reference evidence="2" key="1">
    <citation type="submission" date="2013-10" db="EMBL/GenBank/DDBJ databases">
        <title>Genomic analysis of the causative agents of coccidiosis in chickens.</title>
        <authorList>
            <person name="Reid A.J."/>
            <person name="Blake D."/>
            <person name="Billington K."/>
            <person name="Browne H."/>
            <person name="Dunn M."/>
            <person name="Hung S."/>
            <person name="Kawahara F."/>
            <person name="Miranda-Saavedra D."/>
            <person name="Mourier T."/>
            <person name="Nagra H."/>
            <person name="Otto T.D."/>
            <person name="Rawlings N."/>
            <person name="Sanchez A."/>
            <person name="Sanders M."/>
            <person name="Subramaniam C."/>
            <person name="Tay Y."/>
            <person name="Dear P."/>
            <person name="Doerig C."/>
            <person name="Gruber A."/>
            <person name="Parkinson J."/>
            <person name="Shirley M."/>
            <person name="Wan K.L."/>
            <person name="Berriman M."/>
            <person name="Tomley F."/>
            <person name="Pain A."/>
        </authorList>
    </citation>
    <scope>NUCLEOTIDE SEQUENCE</scope>
    <source>
        <strain evidence="2">Houghton</strain>
    </source>
</reference>
<evidence type="ECO:0000256" key="1">
    <source>
        <dbReference type="SAM" id="MobiDB-lite"/>
    </source>
</evidence>
<dbReference type="VEuPathDB" id="ToxoDB:EAH_00019800"/>
<dbReference type="OrthoDB" id="354353at2759"/>